<dbReference type="InterPro" id="IPR022700">
    <property type="entry name" value="CLIP"/>
</dbReference>
<proteinExistence type="inferred from homology"/>
<evidence type="ECO:0000259" key="9">
    <source>
        <dbReference type="PROSITE" id="PS50240"/>
    </source>
</evidence>
<dbReference type="InterPro" id="IPR043504">
    <property type="entry name" value="Peptidase_S1_PA_chymotrypsin"/>
</dbReference>
<evidence type="ECO:0000259" key="10">
    <source>
        <dbReference type="PROSITE" id="PS51888"/>
    </source>
</evidence>
<dbReference type="OrthoDB" id="547031at2759"/>
<dbReference type="InterPro" id="IPR001254">
    <property type="entry name" value="Trypsin_dom"/>
</dbReference>
<dbReference type="InterPro" id="IPR009003">
    <property type="entry name" value="Peptidase_S1_PA"/>
</dbReference>
<dbReference type="InterPro" id="IPR033116">
    <property type="entry name" value="TRYPSIN_SER"/>
</dbReference>
<name>A0A8J2QLE7_9NEOP</name>
<keyword evidence="12" id="KW-1185">Reference proteome</keyword>
<dbReference type="InterPro" id="IPR038565">
    <property type="entry name" value="CLIP_sf"/>
</dbReference>
<sequence>MDKTILVIPLTIFIIATIYCDIIESSNEDCISKFTNGTCVNVSDCPYALTLIYKRDVDKLSNLTCGFNKNQPMVCCPQQDLPILYDTKEEPATNRPKPMNLKPVATTTFSPHIETKNDSSNVLPNKTICGKVNNKGVTDRIVGGSVVEIDEHPWLARVQHKLGDDIIFGCAAALISNIYLLTAAHCVQNPKLIPYNGKINPNNDIALIRLREPVTFTEEESVLKRKVELNAVPIEICRNYLDVAPEAEPNIICVGGKKGKDTCSGDSGGPLVKIESENYEENWYMFGITSLGFRECGLEGIPGIYTRVSSYMDWILDNVKE</sequence>
<evidence type="ECO:0000256" key="1">
    <source>
        <dbReference type="ARBA" id="ARBA00022670"/>
    </source>
</evidence>
<gene>
    <name evidence="11" type="ORF">DCHRY22_LOCUS6233</name>
</gene>
<feature type="chain" id="PRO_5035144339" evidence="8">
    <location>
        <begin position="21"/>
        <end position="321"/>
    </location>
</feature>
<dbReference type="SMART" id="SM00680">
    <property type="entry name" value="CLIP"/>
    <property type="match status" value="1"/>
</dbReference>
<dbReference type="EMBL" id="CAKASE010000053">
    <property type="protein sequence ID" value="CAG9565385.1"/>
    <property type="molecule type" value="Genomic_DNA"/>
</dbReference>
<dbReference type="PROSITE" id="PS00135">
    <property type="entry name" value="TRYPSIN_SER"/>
    <property type="match status" value="1"/>
</dbReference>
<evidence type="ECO:0000256" key="6">
    <source>
        <dbReference type="ARBA" id="ARBA00024195"/>
    </source>
</evidence>
<dbReference type="Gene3D" id="2.40.10.10">
    <property type="entry name" value="Trypsin-like serine proteases"/>
    <property type="match status" value="2"/>
</dbReference>
<dbReference type="Pfam" id="PF00089">
    <property type="entry name" value="Trypsin"/>
    <property type="match status" value="2"/>
</dbReference>
<dbReference type="SUPFAM" id="SSF50494">
    <property type="entry name" value="Trypsin-like serine proteases"/>
    <property type="match status" value="1"/>
</dbReference>
<dbReference type="CDD" id="cd00190">
    <property type="entry name" value="Tryp_SPc"/>
    <property type="match status" value="1"/>
</dbReference>
<evidence type="ECO:0000256" key="5">
    <source>
        <dbReference type="ARBA" id="ARBA00023157"/>
    </source>
</evidence>
<protein>
    <submittedName>
        <fullName evidence="11">(African queen) hypothetical protein</fullName>
    </submittedName>
</protein>
<dbReference type="AlphaFoldDB" id="A0A8J2QLE7"/>
<accession>A0A8J2QLE7</accession>
<dbReference type="GO" id="GO:0006508">
    <property type="term" value="P:proteolysis"/>
    <property type="evidence" value="ECO:0007669"/>
    <property type="project" value="UniProtKB-KW"/>
</dbReference>
<keyword evidence="2 8" id="KW-0732">Signal</keyword>
<comment type="caution">
    <text evidence="11">The sequence shown here is derived from an EMBL/GenBank/DDBJ whole genome shotgun (WGS) entry which is preliminary data.</text>
</comment>
<evidence type="ECO:0000256" key="3">
    <source>
        <dbReference type="ARBA" id="ARBA00022801"/>
    </source>
</evidence>
<evidence type="ECO:0000256" key="2">
    <source>
        <dbReference type="ARBA" id="ARBA00022729"/>
    </source>
</evidence>
<feature type="domain" description="Peptidase S1" evidence="9">
    <location>
        <begin position="141"/>
        <end position="320"/>
    </location>
</feature>
<evidence type="ECO:0000313" key="11">
    <source>
        <dbReference type="EMBL" id="CAG9565385.1"/>
    </source>
</evidence>
<dbReference type="GO" id="GO:0004252">
    <property type="term" value="F:serine-type endopeptidase activity"/>
    <property type="evidence" value="ECO:0007669"/>
    <property type="project" value="InterPro"/>
</dbReference>
<reference evidence="11" key="1">
    <citation type="submission" date="2021-09" db="EMBL/GenBank/DDBJ databases">
        <authorList>
            <person name="Martin H S."/>
        </authorList>
    </citation>
    <scope>NUCLEOTIDE SEQUENCE</scope>
</reference>
<dbReference type="PANTHER" id="PTHR24252">
    <property type="entry name" value="ACROSIN-RELATED"/>
    <property type="match status" value="1"/>
</dbReference>
<dbReference type="SMART" id="SM00020">
    <property type="entry name" value="Tryp_SPc"/>
    <property type="match status" value="1"/>
</dbReference>
<dbReference type="Proteomes" id="UP000789524">
    <property type="component" value="Unassembled WGS sequence"/>
</dbReference>
<evidence type="ECO:0000256" key="7">
    <source>
        <dbReference type="RuleBase" id="RU363034"/>
    </source>
</evidence>
<feature type="signal peptide" evidence="8">
    <location>
        <begin position="1"/>
        <end position="20"/>
    </location>
</feature>
<dbReference type="PANTHER" id="PTHR24252:SF7">
    <property type="entry name" value="HYALIN"/>
    <property type="match status" value="1"/>
</dbReference>
<evidence type="ECO:0000256" key="4">
    <source>
        <dbReference type="ARBA" id="ARBA00022825"/>
    </source>
</evidence>
<feature type="domain" description="Clip" evidence="10">
    <location>
        <begin position="29"/>
        <end position="76"/>
    </location>
</feature>
<comment type="similarity">
    <text evidence="6">Belongs to the peptidase S1 family. CLIP subfamily.</text>
</comment>
<dbReference type="PROSITE" id="PS51888">
    <property type="entry name" value="CLIP"/>
    <property type="match status" value="1"/>
</dbReference>
<dbReference type="Pfam" id="PF12032">
    <property type="entry name" value="CLIP"/>
    <property type="match status" value="1"/>
</dbReference>
<dbReference type="PROSITE" id="PS50240">
    <property type="entry name" value="TRYPSIN_DOM"/>
    <property type="match status" value="1"/>
</dbReference>
<organism evidence="11 12">
    <name type="scientific">Danaus chrysippus</name>
    <name type="common">African queen</name>
    <dbReference type="NCBI Taxonomy" id="151541"/>
    <lineage>
        <taxon>Eukaryota</taxon>
        <taxon>Metazoa</taxon>
        <taxon>Ecdysozoa</taxon>
        <taxon>Arthropoda</taxon>
        <taxon>Hexapoda</taxon>
        <taxon>Insecta</taxon>
        <taxon>Pterygota</taxon>
        <taxon>Neoptera</taxon>
        <taxon>Endopterygota</taxon>
        <taxon>Lepidoptera</taxon>
        <taxon>Glossata</taxon>
        <taxon>Ditrysia</taxon>
        <taxon>Papilionoidea</taxon>
        <taxon>Nymphalidae</taxon>
        <taxon>Danainae</taxon>
        <taxon>Danaini</taxon>
        <taxon>Danaina</taxon>
        <taxon>Danaus</taxon>
        <taxon>Anosia</taxon>
    </lineage>
</organism>
<dbReference type="Gene3D" id="3.30.1640.30">
    <property type="match status" value="1"/>
</dbReference>
<dbReference type="PROSITE" id="PS00134">
    <property type="entry name" value="TRYPSIN_HIS"/>
    <property type="match status" value="1"/>
</dbReference>
<keyword evidence="1 7" id="KW-0645">Protease</keyword>
<dbReference type="InterPro" id="IPR018114">
    <property type="entry name" value="TRYPSIN_HIS"/>
</dbReference>
<keyword evidence="3 7" id="KW-0378">Hydrolase</keyword>
<evidence type="ECO:0000313" key="12">
    <source>
        <dbReference type="Proteomes" id="UP000789524"/>
    </source>
</evidence>
<keyword evidence="4 7" id="KW-0720">Serine protease</keyword>
<keyword evidence="5" id="KW-1015">Disulfide bond</keyword>
<evidence type="ECO:0000256" key="8">
    <source>
        <dbReference type="SAM" id="SignalP"/>
    </source>
</evidence>